<feature type="compositionally biased region" description="Low complexity" evidence="1">
    <location>
        <begin position="379"/>
        <end position="413"/>
    </location>
</feature>
<keyword evidence="3" id="KW-1185">Reference proteome</keyword>
<organism evidence="2 3">
    <name type="scientific">Linnemannia gamsii</name>
    <dbReference type="NCBI Taxonomy" id="64522"/>
    <lineage>
        <taxon>Eukaryota</taxon>
        <taxon>Fungi</taxon>
        <taxon>Fungi incertae sedis</taxon>
        <taxon>Mucoromycota</taxon>
        <taxon>Mortierellomycotina</taxon>
        <taxon>Mortierellomycetes</taxon>
        <taxon>Mortierellales</taxon>
        <taxon>Mortierellaceae</taxon>
        <taxon>Linnemannia</taxon>
    </lineage>
</organism>
<dbReference type="OrthoDB" id="2416573at2759"/>
<evidence type="ECO:0000256" key="1">
    <source>
        <dbReference type="SAM" id="MobiDB-lite"/>
    </source>
</evidence>
<protein>
    <submittedName>
        <fullName evidence="2">Uncharacterized protein</fullName>
    </submittedName>
</protein>
<feature type="compositionally biased region" description="Acidic residues" evidence="1">
    <location>
        <begin position="428"/>
        <end position="441"/>
    </location>
</feature>
<gene>
    <name evidence="2" type="ORF">BGZ97_003135</name>
</gene>
<dbReference type="EMBL" id="JAAAIN010001727">
    <property type="protein sequence ID" value="KAG0300627.1"/>
    <property type="molecule type" value="Genomic_DNA"/>
</dbReference>
<evidence type="ECO:0000313" key="2">
    <source>
        <dbReference type="EMBL" id="KAG0300627.1"/>
    </source>
</evidence>
<feature type="non-terminal residue" evidence="2">
    <location>
        <position position="472"/>
    </location>
</feature>
<evidence type="ECO:0000313" key="3">
    <source>
        <dbReference type="Proteomes" id="UP000823405"/>
    </source>
</evidence>
<comment type="caution">
    <text evidence="2">The sequence shown here is derived from an EMBL/GenBank/DDBJ whole genome shotgun (WGS) entry which is preliminary data.</text>
</comment>
<feature type="compositionally biased region" description="Basic residues" evidence="1">
    <location>
        <begin position="446"/>
        <end position="462"/>
    </location>
</feature>
<dbReference type="Proteomes" id="UP000823405">
    <property type="component" value="Unassembled WGS sequence"/>
</dbReference>
<feature type="compositionally biased region" description="Polar residues" evidence="1">
    <location>
        <begin position="352"/>
        <end position="372"/>
    </location>
</feature>
<dbReference type="AlphaFoldDB" id="A0A9P6QW43"/>
<proteinExistence type="predicted"/>
<accession>A0A9P6QW43</accession>
<reference evidence="2" key="1">
    <citation type="journal article" date="2020" name="Fungal Divers.">
        <title>Resolving the Mortierellaceae phylogeny through synthesis of multi-gene phylogenetics and phylogenomics.</title>
        <authorList>
            <person name="Vandepol N."/>
            <person name="Liber J."/>
            <person name="Desiro A."/>
            <person name="Na H."/>
            <person name="Kennedy M."/>
            <person name="Barry K."/>
            <person name="Grigoriev I.V."/>
            <person name="Miller A.N."/>
            <person name="O'Donnell K."/>
            <person name="Stajich J.E."/>
            <person name="Bonito G."/>
        </authorList>
    </citation>
    <scope>NUCLEOTIDE SEQUENCE</scope>
    <source>
        <strain evidence="2">NVP60</strain>
    </source>
</reference>
<feature type="compositionally biased region" description="Low complexity" evidence="1">
    <location>
        <begin position="328"/>
        <end position="344"/>
    </location>
</feature>
<feature type="region of interest" description="Disordered" evidence="1">
    <location>
        <begin position="328"/>
        <end position="472"/>
    </location>
</feature>
<name>A0A9P6QW43_9FUNG</name>
<sequence length="472" mass="50701">MYQNLGNPLVFQGSFQDNGFPNNGVSPVDNGNDANGGSNALFENEMMINSDRLLLFNFSDEEALTSTQLVPSFPNISGDMCLLPQQNLQQQGEQFAHYQLPLTDSSAFAFSLEHAFAQQQQPQAEYNGNVPSMPQFLSLQHVLQSQQVHQDTVALESLQQAPILPSQQYYDTSVLESLHRYLPSSSMDMSGASPAPMIATSTAAPVHLNDRLYNHTLLENASSTHSIPISFTHFRSPAFDHLSSPDESSMSPGSESGYFDMNDAYSSASSLYPPSPLALLCHSGADFLTGSLQDFSISAGSGLFSGVTYSPASSVTSTSTVTVTPYNTGLTSSPSNPTSSSTAPQAIRVPSSAINRVASKNTSQPEQLTVAGSHSHHLGSAPFPSPTSSTGGTVGSYSSTSSTSPPFTSSVPALSSPLKYQFSRNSFSDDEDSDLLNEEEQESKLNPKRRRRVRKTIHKTVVKPKGPPITLH</sequence>